<keyword evidence="5" id="KW-1185">Reference proteome</keyword>
<feature type="domain" description="Capsule synthesis protein CapA" evidence="2">
    <location>
        <begin position="163"/>
        <end position="410"/>
    </location>
</feature>
<evidence type="ECO:0000256" key="1">
    <source>
        <dbReference type="ARBA" id="ARBA00005662"/>
    </source>
</evidence>
<evidence type="ECO:0000313" key="4">
    <source>
        <dbReference type="EMBL" id="UUF09023.1"/>
    </source>
</evidence>
<dbReference type="EMBL" id="CP071249">
    <property type="protein sequence ID" value="UUF05525.1"/>
    <property type="molecule type" value="Genomic_DNA"/>
</dbReference>
<dbReference type="Gene3D" id="3.60.21.10">
    <property type="match status" value="1"/>
</dbReference>
<evidence type="ECO:0000313" key="5">
    <source>
        <dbReference type="Proteomes" id="UP001058016"/>
    </source>
</evidence>
<organism evidence="4 6">
    <name type="scientific">Turicibacter bilis</name>
    <dbReference type="NCBI Taxonomy" id="2735723"/>
    <lineage>
        <taxon>Bacteria</taxon>
        <taxon>Bacillati</taxon>
        <taxon>Bacillota</taxon>
        <taxon>Erysipelotrichia</taxon>
        <taxon>Erysipelotrichales</taxon>
        <taxon>Turicibacteraceae</taxon>
        <taxon>Turicibacter</taxon>
    </lineage>
</organism>
<dbReference type="Proteomes" id="UP001058072">
    <property type="component" value="Chromosome"/>
</dbReference>
<dbReference type="RefSeq" id="WP_212724414.1">
    <property type="nucleotide sequence ID" value="NZ_CP071249.1"/>
</dbReference>
<dbReference type="InterPro" id="IPR052169">
    <property type="entry name" value="CW_Biosynth-Accessory"/>
</dbReference>
<protein>
    <submittedName>
        <fullName evidence="4">CapA family protein</fullName>
    </submittedName>
</protein>
<reference evidence="4 5" key="1">
    <citation type="submission" date="2021-03" db="EMBL/GenBank/DDBJ databases">
        <title>Comparative Genomics and Metabolomics in the genus Turicibacter.</title>
        <authorList>
            <person name="Maki J."/>
            <person name="Looft T."/>
        </authorList>
    </citation>
    <scope>NUCLEOTIDE SEQUENCE</scope>
    <source>
        <strain evidence="4">ISU324</strain>
        <strain evidence="3 5">MMM721</strain>
    </source>
</reference>
<name>A0A9Q9CSJ6_9FIRM</name>
<dbReference type="InterPro" id="IPR019079">
    <property type="entry name" value="Capsule_synth_CapA"/>
</dbReference>
<accession>A0A9Q9CSJ6</accession>
<dbReference type="SMART" id="SM00854">
    <property type="entry name" value="PGA_cap"/>
    <property type="match status" value="1"/>
</dbReference>
<comment type="similarity">
    <text evidence="1">Belongs to the CapA family.</text>
</comment>
<evidence type="ECO:0000313" key="6">
    <source>
        <dbReference type="Proteomes" id="UP001058072"/>
    </source>
</evidence>
<gene>
    <name evidence="3" type="ORF">J0J69_10705</name>
    <name evidence="4" type="ORF">J0J70_03185</name>
</gene>
<evidence type="ECO:0000313" key="3">
    <source>
        <dbReference type="EMBL" id="UUF05525.1"/>
    </source>
</evidence>
<dbReference type="AlphaFoldDB" id="A0A9Q9CSJ6"/>
<dbReference type="PANTHER" id="PTHR33393:SF12">
    <property type="entry name" value="CAPSULE BIOSYNTHESIS PROTEIN CAPA"/>
    <property type="match status" value="1"/>
</dbReference>
<dbReference type="EMBL" id="CP071250">
    <property type="protein sequence ID" value="UUF09023.1"/>
    <property type="molecule type" value="Genomic_DNA"/>
</dbReference>
<proteinExistence type="inferred from homology"/>
<dbReference type="CDD" id="cd07381">
    <property type="entry name" value="MPP_CapA"/>
    <property type="match status" value="1"/>
</dbReference>
<sequence length="498" mass="55813">MMKKLKSIKWRNVILFLFVMVGLLVLAQSFVLPDMIGWNVDRVKHYEAGNDITIVYQNVYSDTVPYGTVANQEKCNKNEECDVVLTFSKGEDVSSQSESEIKAYLNQLVEEQLINPKEIVYNEPQYSNDVNQGYPISYDANPYEGIIEITFSQGPEIHVYDATMVAVGDILLHDTVYNDFRLEEDTFDFSPLLENVKPYIEPADFGFANQETNIGGVEVGLSSYPNFNSPYEIARDLINVGFNMFARANNHTLDKGESGVLAAEKNWEMFEGIITAGSTDSKEKRDQISVIEKNGIKLALLAYSYGFNGYRVPDDKSYLANEFDYEQAAIDIEKAKSVSDVIVVSMHWGVEYSNTPSEAQIEQAQWLADQGVHVIIGSHPHVLQPMDRLIGKDGNETVVAYSLGNFISGQVGLERLVGGIMKIDIKKTTIGDGVKIEIGQPQFMPTYNYAEASTKGYRLVPLIDSAQAEYFESIKALMETYSPNVDVVDYITYGELEK</sequence>
<dbReference type="Pfam" id="PF09587">
    <property type="entry name" value="PGA_cap"/>
    <property type="match status" value="1"/>
</dbReference>
<dbReference type="InterPro" id="IPR029052">
    <property type="entry name" value="Metallo-depent_PP-like"/>
</dbReference>
<dbReference type="SUPFAM" id="SSF56300">
    <property type="entry name" value="Metallo-dependent phosphatases"/>
    <property type="match status" value="1"/>
</dbReference>
<dbReference type="PANTHER" id="PTHR33393">
    <property type="entry name" value="POLYGLUTAMINE SYNTHESIS ACCESSORY PROTEIN RV0574C-RELATED"/>
    <property type="match status" value="1"/>
</dbReference>
<dbReference type="Proteomes" id="UP001058016">
    <property type="component" value="Chromosome"/>
</dbReference>
<evidence type="ECO:0000259" key="2">
    <source>
        <dbReference type="SMART" id="SM00854"/>
    </source>
</evidence>